<evidence type="ECO:0000313" key="2">
    <source>
        <dbReference type="Proteomes" id="UP000076078"/>
    </source>
</evidence>
<comment type="caution">
    <text evidence="1">The sequence shown here is derived from an EMBL/GenBank/DDBJ whole genome shotgun (WGS) entry which is preliminary data.</text>
</comment>
<dbReference type="InParanoid" id="A0A152AAJ8"/>
<protein>
    <submittedName>
        <fullName evidence="1">Uncharacterized protein</fullName>
    </submittedName>
</protein>
<evidence type="ECO:0000313" key="1">
    <source>
        <dbReference type="EMBL" id="KYR03097.1"/>
    </source>
</evidence>
<sequence>MHNSMMWFKKIFHSHGNTRNDQGEDRIDNVHYNGIPLPDIILVKILNEYIRNYIDGSKVMILEIKRMIWEFSFISKKFSVLLKTVNFHHMSITLVQDLRNFEMVSRHTQGFRKISVMRIFNNVEIPQLKNTFIHFTLSPSTMVELNISLERIPWQYIELMNITFRNGIFKTPNKAKVPAIIQDVSLLRPHTLYIQVPKSIKSDVFQNLTNTYGPNSLYNSVRSLILDDKSASKNHSTLVNFIALETFKLHCTHYAEDDFLKVVQINCLSLITLSLSLFSSPDVNTCYSIDRLVPIVNSQLKNLKNLEICTRDKMMDYRDAVMGLLCSTNHSIEHLVLSILDPLNESIPVTFYDQLSISPSLTSLDINYSLFQQVSLPLEKSRIRYLKLYFTSEANIKEEDSQKFKLLEGFALNLTNMQEEVFHMLSSLLNQTKTLEYLGIDFSAHILNHLSFSANILNLSKNTTKKFLKSLCKNTSLQCLRTKRLIFADCRQLVKFLEFNHPTLETLEIIESPHQLSSAIVEVMPKIRNLKSLSFRGSLDFIGSHIDFLLKVFEKYQGSYCTIENLDFGSGIEINDFSKFEYVSLFKRMGKSSHLKSVELGIMIDPNAFRPSNSYVHKYLRKPHPMELTFKIFEKQLIT</sequence>
<name>A0A152AAJ8_TIELA</name>
<dbReference type="AlphaFoldDB" id="A0A152AAJ8"/>
<proteinExistence type="predicted"/>
<dbReference type="EMBL" id="LODT01000001">
    <property type="protein sequence ID" value="KYR03097.1"/>
    <property type="molecule type" value="Genomic_DNA"/>
</dbReference>
<keyword evidence="2" id="KW-1185">Reference proteome</keyword>
<dbReference type="Proteomes" id="UP000076078">
    <property type="component" value="Unassembled WGS sequence"/>
</dbReference>
<gene>
    <name evidence="1" type="ORF">DLAC_00589</name>
</gene>
<reference evidence="1 2" key="1">
    <citation type="submission" date="2015-12" db="EMBL/GenBank/DDBJ databases">
        <title>Dictyostelia acquired genes for synthesis and detection of signals that induce cell-type specialization by lateral gene transfer from prokaryotes.</title>
        <authorList>
            <person name="Gloeckner G."/>
            <person name="Schaap P."/>
        </authorList>
    </citation>
    <scope>NUCLEOTIDE SEQUENCE [LARGE SCALE GENOMIC DNA]</scope>
    <source>
        <strain evidence="1 2">TK</strain>
    </source>
</reference>
<accession>A0A152AAJ8</accession>
<organism evidence="1 2">
    <name type="scientific">Tieghemostelium lacteum</name>
    <name type="common">Slime mold</name>
    <name type="synonym">Dictyostelium lacteum</name>
    <dbReference type="NCBI Taxonomy" id="361077"/>
    <lineage>
        <taxon>Eukaryota</taxon>
        <taxon>Amoebozoa</taxon>
        <taxon>Evosea</taxon>
        <taxon>Eumycetozoa</taxon>
        <taxon>Dictyostelia</taxon>
        <taxon>Dictyosteliales</taxon>
        <taxon>Raperosteliaceae</taxon>
        <taxon>Tieghemostelium</taxon>
    </lineage>
</organism>
<dbReference type="SUPFAM" id="SSF52047">
    <property type="entry name" value="RNI-like"/>
    <property type="match status" value="1"/>
</dbReference>